<dbReference type="PROSITE" id="PS00888">
    <property type="entry name" value="CNMP_BINDING_1"/>
    <property type="match status" value="1"/>
</dbReference>
<dbReference type="Gene3D" id="1.10.287.630">
    <property type="entry name" value="Helix hairpin bin"/>
    <property type="match status" value="1"/>
</dbReference>
<dbReference type="PANTHER" id="PTHR45689:SF14">
    <property type="entry name" value="CYCLIC NUCLEOTIDE-GATED CATION CHANNEL SUBUNIT A-LIKE PROTEIN"/>
    <property type="match status" value="1"/>
</dbReference>
<keyword evidence="1" id="KW-0812">Transmembrane</keyword>
<feature type="transmembrane region" description="Helical" evidence="1">
    <location>
        <begin position="127"/>
        <end position="149"/>
    </location>
</feature>
<dbReference type="Pfam" id="PF00027">
    <property type="entry name" value="cNMP_binding"/>
    <property type="match status" value="1"/>
</dbReference>
<feature type="transmembrane region" description="Helical" evidence="1">
    <location>
        <begin position="236"/>
        <end position="258"/>
    </location>
</feature>
<name>A0AAW1V856_9CUCU</name>
<sequence>MTQLTAEDAVAYRVKKVEGHKCNLNFESDTVALYVKSGIFIPLRRFYRKLFMISTRDPRTKAYAKSLHKLTSEEKRHLERYFFMIHPFSDFNFVWQSIMTIVHFIVYFFIPIYYLNHADEAHSPYNTVISSVLSSLCLLNIAISFFIGFHDRIENKVILRPKKVFIRYLFTHFPFDVASSLNFNLIGHFTGLFEPNWFSRFQWMLKLNRLFTIIQYMDNVQSRLNIPNYMLRILKYNMYGGVLLLWLNFSMYSLDLYYNRPVDLLDMWNKFFIVANKSCRAIFQCGIFKEYYDIIHHSDLYLAIAAIHCGKFFEIWLLAQFFQVFASYMIVTRKYQTLLYQVEAFTRFKDLPKRICRRIYSYLNFRCQCSIFNEKVFTDNLCVTLKDEIVWNKCQNLVTKVQTFAQLPSPIMMKLSTMLKPEIYLPNDVVIHTGEVGNEMFFVYVGVLAVFTESGKEICHLSDGSHFGEIALLLNETRIASVVAIDFCELYRLTKKDFQEAIEPYPSVKEAILKAAQDRWRETKIITQR</sequence>
<protein>
    <recommendedName>
        <fullName evidence="2">Cyclic nucleotide-binding domain-containing protein</fullName>
    </recommendedName>
</protein>
<dbReference type="SUPFAM" id="SSF51206">
    <property type="entry name" value="cAMP-binding domain-like"/>
    <property type="match status" value="1"/>
</dbReference>
<dbReference type="Gene3D" id="2.60.120.10">
    <property type="entry name" value="Jelly Rolls"/>
    <property type="match status" value="1"/>
</dbReference>
<keyword evidence="1" id="KW-0472">Membrane</keyword>
<evidence type="ECO:0000313" key="3">
    <source>
        <dbReference type="EMBL" id="KAK9888185.1"/>
    </source>
</evidence>
<feature type="transmembrane region" description="Helical" evidence="1">
    <location>
        <begin position="93"/>
        <end position="115"/>
    </location>
</feature>
<dbReference type="GO" id="GO:0035725">
    <property type="term" value="P:sodium ion transmembrane transport"/>
    <property type="evidence" value="ECO:0007669"/>
    <property type="project" value="TreeGrafter"/>
</dbReference>
<reference evidence="3 4" key="1">
    <citation type="submission" date="2023-03" db="EMBL/GenBank/DDBJ databases">
        <title>Genome insight into feeding habits of ladybird beetles.</title>
        <authorList>
            <person name="Li H.-S."/>
            <person name="Huang Y.-H."/>
            <person name="Pang H."/>
        </authorList>
    </citation>
    <scope>NUCLEOTIDE SEQUENCE [LARGE SCALE GENOMIC DNA]</scope>
    <source>
        <strain evidence="3">SYSU_2023b</strain>
        <tissue evidence="3">Whole body</tissue>
    </source>
</reference>
<dbReference type="GO" id="GO:0098855">
    <property type="term" value="C:HCN channel complex"/>
    <property type="evidence" value="ECO:0007669"/>
    <property type="project" value="TreeGrafter"/>
</dbReference>
<keyword evidence="4" id="KW-1185">Reference proteome</keyword>
<dbReference type="GO" id="GO:0003254">
    <property type="term" value="P:regulation of membrane depolarization"/>
    <property type="evidence" value="ECO:0007669"/>
    <property type="project" value="TreeGrafter"/>
</dbReference>
<dbReference type="CDD" id="cd00038">
    <property type="entry name" value="CAP_ED"/>
    <property type="match status" value="1"/>
</dbReference>
<dbReference type="EMBL" id="JARQZJ010000121">
    <property type="protein sequence ID" value="KAK9888185.1"/>
    <property type="molecule type" value="Genomic_DNA"/>
</dbReference>
<comment type="caution">
    <text evidence="3">The sequence shown here is derived from an EMBL/GenBank/DDBJ whole genome shotgun (WGS) entry which is preliminary data.</text>
</comment>
<dbReference type="Proteomes" id="UP001431783">
    <property type="component" value="Unassembled WGS sequence"/>
</dbReference>
<evidence type="ECO:0000256" key="1">
    <source>
        <dbReference type="SAM" id="Phobius"/>
    </source>
</evidence>
<evidence type="ECO:0000313" key="4">
    <source>
        <dbReference type="Proteomes" id="UP001431783"/>
    </source>
</evidence>
<dbReference type="InterPro" id="IPR018488">
    <property type="entry name" value="cNMP-bd_CS"/>
</dbReference>
<dbReference type="GO" id="GO:0005249">
    <property type="term" value="F:voltage-gated potassium channel activity"/>
    <property type="evidence" value="ECO:0007669"/>
    <property type="project" value="TreeGrafter"/>
</dbReference>
<dbReference type="SMART" id="SM00100">
    <property type="entry name" value="cNMP"/>
    <property type="match status" value="1"/>
</dbReference>
<keyword evidence="1" id="KW-1133">Transmembrane helix</keyword>
<dbReference type="InterPro" id="IPR051413">
    <property type="entry name" value="K/Na_HCN_channel"/>
</dbReference>
<dbReference type="InterPro" id="IPR014710">
    <property type="entry name" value="RmlC-like_jellyroll"/>
</dbReference>
<evidence type="ECO:0000259" key="2">
    <source>
        <dbReference type="PROSITE" id="PS50042"/>
    </source>
</evidence>
<dbReference type="InterPro" id="IPR018490">
    <property type="entry name" value="cNMP-bd_dom_sf"/>
</dbReference>
<organism evidence="3 4">
    <name type="scientific">Henosepilachna vigintioctopunctata</name>
    <dbReference type="NCBI Taxonomy" id="420089"/>
    <lineage>
        <taxon>Eukaryota</taxon>
        <taxon>Metazoa</taxon>
        <taxon>Ecdysozoa</taxon>
        <taxon>Arthropoda</taxon>
        <taxon>Hexapoda</taxon>
        <taxon>Insecta</taxon>
        <taxon>Pterygota</taxon>
        <taxon>Neoptera</taxon>
        <taxon>Endopterygota</taxon>
        <taxon>Coleoptera</taxon>
        <taxon>Polyphaga</taxon>
        <taxon>Cucujiformia</taxon>
        <taxon>Coccinelloidea</taxon>
        <taxon>Coccinellidae</taxon>
        <taxon>Epilachninae</taxon>
        <taxon>Epilachnini</taxon>
        <taxon>Henosepilachna</taxon>
    </lineage>
</organism>
<gene>
    <name evidence="3" type="ORF">WA026_000454</name>
</gene>
<accession>A0AAW1V856</accession>
<feature type="transmembrane region" description="Helical" evidence="1">
    <location>
        <begin position="300"/>
        <end position="331"/>
    </location>
</feature>
<feature type="domain" description="Cyclic nucleotide-binding" evidence="2">
    <location>
        <begin position="403"/>
        <end position="519"/>
    </location>
</feature>
<dbReference type="PANTHER" id="PTHR45689">
    <property type="entry name" value="I[[H]] CHANNEL, ISOFORM E"/>
    <property type="match status" value="1"/>
</dbReference>
<dbReference type="InterPro" id="IPR000595">
    <property type="entry name" value="cNMP-bd_dom"/>
</dbReference>
<dbReference type="PROSITE" id="PS50042">
    <property type="entry name" value="CNMP_BINDING_3"/>
    <property type="match status" value="1"/>
</dbReference>
<dbReference type="AlphaFoldDB" id="A0AAW1V856"/>
<proteinExistence type="predicted"/>